<evidence type="ECO:0000313" key="1">
    <source>
        <dbReference type="EMBL" id="KPI94326.1"/>
    </source>
</evidence>
<evidence type="ECO:0000313" key="2">
    <source>
        <dbReference type="Proteomes" id="UP000053268"/>
    </source>
</evidence>
<dbReference type="Proteomes" id="UP000053268">
    <property type="component" value="Unassembled WGS sequence"/>
</dbReference>
<keyword evidence="2" id="KW-1185">Reference proteome</keyword>
<proteinExistence type="predicted"/>
<gene>
    <name evidence="1" type="ORF">RR46_04394</name>
</gene>
<reference evidence="1 2" key="1">
    <citation type="journal article" date="2015" name="Nat. Commun.">
        <title>Outbred genome sequencing and CRISPR/Cas9 gene editing in butterflies.</title>
        <authorList>
            <person name="Li X."/>
            <person name="Fan D."/>
            <person name="Zhang W."/>
            <person name="Liu G."/>
            <person name="Zhang L."/>
            <person name="Zhao L."/>
            <person name="Fang X."/>
            <person name="Chen L."/>
            <person name="Dong Y."/>
            <person name="Chen Y."/>
            <person name="Ding Y."/>
            <person name="Zhao R."/>
            <person name="Feng M."/>
            <person name="Zhu Y."/>
            <person name="Feng Y."/>
            <person name="Jiang X."/>
            <person name="Zhu D."/>
            <person name="Xiang H."/>
            <person name="Feng X."/>
            <person name="Li S."/>
            <person name="Wang J."/>
            <person name="Zhang G."/>
            <person name="Kronforst M.R."/>
            <person name="Wang W."/>
        </authorList>
    </citation>
    <scope>NUCLEOTIDE SEQUENCE [LARGE SCALE GENOMIC DNA]</scope>
    <source>
        <strain evidence="1">Ya'a_city_454_Px</strain>
        <tissue evidence="1">Whole body</tissue>
    </source>
</reference>
<dbReference type="AlphaFoldDB" id="A0A194PLL5"/>
<sequence>MRKKGVDSDMTTDKDVWRSSIYCADPREG</sequence>
<name>A0A194PLL5_PAPXU</name>
<organism evidence="1 2">
    <name type="scientific">Papilio xuthus</name>
    <name type="common">Asian swallowtail butterfly</name>
    <dbReference type="NCBI Taxonomy" id="66420"/>
    <lineage>
        <taxon>Eukaryota</taxon>
        <taxon>Metazoa</taxon>
        <taxon>Ecdysozoa</taxon>
        <taxon>Arthropoda</taxon>
        <taxon>Hexapoda</taxon>
        <taxon>Insecta</taxon>
        <taxon>Pterygota</taxon>
        <taxon>Neoptera</taxon>
        <taxon>Endopterygota</taxon>
        <taxon>Lepidoptera</taxon>
        <taxon>Glossata</taxon>
        <taxon>Ditrysia</taxon>
        <taxon>Papilionoidea</taxon>
        <taxon>Papilionidae</taxon>
        <taxon>Papilioninae</taxon>
        <taxon>Papilio</taxon>
    </lineage>
</organism>
<accession>A0A194PLL5</accession>
<dbReference type="EMBL" id="KQ459599">
    <property type="protein sequence ID" value="KPI94326.1"/>
    <property type="molecule type" value="Genomic_DNA"/>
</dbReference>
<protein>
    <submittedName>
        <fullName evidence="1">Uncharacterized protein</fullName>
    </submittedName>
</protein>